<keyword evidence="4" id="KW-0547">Nucleotide-binding</keyword>
<dbReference type="PANTHER" id="PTHR43065:SF46">
    <property type="entry name" value="C4-DICARBOXYLATE TRANSPORT SENSOR PROTEIN DCTB"/>
    <property type="match status" value="1"/>
</dbReference>
<dbReference type="InterPro" id="IPR036890">
    <property type="entry name" value="HATPase_C_sf"/>
</dbReference>
<evidence type="ECO:0000256" key="8">
    <source>
        <dbReference type="SAM" id="Phobius"/>
    </source>
</evidence>
<keyword evidence="5" id="KW-0418">Kinase</keyword>
<evidence type="ECO:0000256" key="4">
    <source>
        <dbReference type="ARBA" id="ARBA00022741"/>
    </source>
</evidence>
<dbReference type="Gene3D" id="3.30.565.10">
    <property type="entry name" value="Histidine kinase-like ATPase, C-terminal domain"/>
    <property type="match status" value="1"/>
</dbReference>
<dbReference type="PRINTS" id="PR00344">
    <property type="entry name" value="BCTRLSENSOR"/>
</dbReference>
<dbReference type="Proteomes" id="UP000004892">
    <property type="component" value="Unassembled WGS sequence"/>
</dbReference>
<dbReference type="GeneID" id="98069831"/>
<dbReference type="SUPFAM" id="SSF55874">
    <property type="entry name" value="ATPase domain of HSP90 chaperone/DNA topoisomerase II/histidine kinase"/>
    <property type="match status" value="1"/>
</dbReference>
<sequence>MFRRISLHLLLFILIIVGCSVASAAFFYFSYKGWGLLCALGAIIYISKTLTLYNSVNRKLAYFFESIENDDYSINFIEKKGTSSEMFLSYILNKMKSVLQKIRIEAQQKEKFYEMILGSIHSGIVILNSKGFVLQSNTAALKLLGLDVFTHIRQLERVDPALTVLFDTIRPGDNKTFPLTMERGSVQLSIKASGMTLENEFVRLIVIHDINNEMDEKEIESWIKLIRVLSHEIMNSIAPITSLSDTLLTLYEDKDVPDSDIRSNAISGLHVISETSKGLVSFVESYRKFTRIPTPTRELFNVSEFIQRIVILCSAEDNFNAVKIDMSEVPEDLKLYADSNLLGQVLINIVKNAIQALSGRKDACIIIKAWKTENDRTIFTIKDNGPGIPEELIKQIFVPFFTTKEQGSGIGLSIARQIMRAHGGSIRVHSVPNKETRFTIEL</sequence>
<evidence type="ECO:0000256" key="6">
    <source>
        <dbReference type="ARBA" id="ARBA00022840"/>
    </source>
</evidence>
<evidence type="ECO:0000313" key="11">
    <source>
        <dbReference type="EMBL" id="EHP46667.1"/>
    </source>
</evidence>
<dbReference type="InterPro" id="IPR035965">
    <property type="entry name" value="PAS-like_dom_sf"/>
</dbReference>
<dbReference type="PATRIC" id="fig|742817.3.peg.2447"/>
<dbReference type="GO" id="GO:0000160">
    <property type="term" value="P:phosphorelay signal transduction system"/>
    <property type="evidence" value="ECO:0007669"/>
    <property type="project" value="UniProtKB-KW"/>
</dbReference>
<protein>
    <recommendedName>
        <fullName evidence="2">histidine kinase</fullName>
        <ecNumber evidence="2">2.7.13.3</ecNumber>
    </recommendedName>
</protein>
<evidence type="ECO:0000256" key="2">
    <source>
        <dbReference type="ARBA" id="ARBA00012438"/>
    </source>
</evidence>
<evidence type="ECO:0000256" key="3">
    <source>
        <dbReference type="ARBA" id="ARBA00022679"/>
    </source>
</evidence>
<feature type="transmembrane region" description="Helical" evidence="8">
    <location>
        <begin position="34"/>
        <end position="53"/>
    </location>
</feature>
<keyword evidence="8" id="KW-0812">Transmembrane</keyword>
<evidence type="ECO:0000259" key="9">
    <source>
        <dbReference type="PROSITE" id="PS50109"/>
    </source>
</evidence>
<evidence type="ECO:0000256" key="7">
    <source>
        <dbReference type="ARBA" id="ARBA00023012"/>
    </source>
</evidence>
<dbReference type="SUPFAM" id="SSF55785">
    <property type="entry name" value="PYP-like sensor domain (PAS domain)"/>
    <property type="match status" value="1"/>
</dbReference>
<evidence type="ECO:0000256" key="5">
    <source>
        <dbReference type="ARBA" id="ARBA00022777"/>
    </source>
</evidence>
<dbReference type="InterPro" id="IPR003594">
    <property type="entry name" value="HATPase_dom"/>
</dbReference>
<keyword evidence="8" id="KW-0472">Membrane</keyword>
<reference evidence="11 12" key="1">
    <citation type="submission" date="2012-01" db="EMBL/GenBank/DDBJ databases">
        <title>The Genome Sequence of Odoribacter laneus YIT 12061.</title>
        <authorList>
            <consortium name="The Broad Institute Genome Sequencing Platform"/>
            <person name="Earl A."/>
            <person name="Ward D."/>
            <person name="Feldgarden M."/>
            <person name="Gevers D."/>
            <person name="Morotomi M."/>
            <person name="Young S.K."/>
            <person name="Zeng Q."/>
            <person name="Gargeya S."/>
            <person name="Fitzgerald M."/>
            <person name="Haas B."/>
            <person name="Abouelleil A."/>
            <person name="Alvarado L."/>
            <person name="Arachchi H.M."/>
            <person name="Berlin A."/>
            <person name="Chapman S.B."/>
            <person name="Gearin G."/>
            <person name="Goldberg J."/>
            <person name="Griggs A."/>
            <person name="Gujja S."/>
            <person name="Hansen M."/>
            <person name="Heiman D."/>
            <person name="Howarth C."/>
            <person name="Larimer J."/>
            <person name="Lui A."/>
            <person name="MacDonald P.J.P."/>
            <person name="McCowen C."/>
            <person name="Montmayeur A."/>
            <person name="Murphy C."/>
            <person name="Neiman D."/>
            <person name="Pearson M."/>
            <person name="Priest M."/>
            <person name="Roberts A."/>
            <person name="Saif S."/>
            <person name="Shea T."/>
            <person name="Sisk P."/>
            <person name="Stolte C."/>
            <person name="Sykes S."/>
            <person name="Wortman J."/>
            <person name="Nusbaum C."/>
            <person name="Birren B."/>
        </authorList>
    </citation>
    <scope>NUCLEOTIDE SEQUENCE [LARGE SCALE GENOMIC DNA]</scope>
    <source>
        <strain evidence="11 12">YIT 12061</strain>
    </source>
</reference>
<dbReference type="EC" id="2.7.13.3" evidence="2"/>
<dbReference type="PROSITE" id="PS50109">
    <property type="entry name" value="HIS_KIN"/>
    <property type="match status" value="1"/>
</dbReference>
<dbReference type="HOGENOM" id="CLU_000445_114_4_10"/>
<keyword evidence="7" id="KW-0902">Two-component regulatory system</keyword>
<gene>
    <name evidence="11" type="ORF">HMPREF9449_02284</name>
</gene>
<dbReference type="InterPro" id="IPR005467">
    <property type="entry name" value="His_kinase_dom"/>
</dbReference>
<dbReference type="PROSITE" id="PS51257">
    <property type="entry name" value="PROKAR_LIPOPROTEIN"/>
    <property type="match status" value="1"/>
</dbReference>
<evidence type="ECO:0000313" key="12">
    <source>
        <dbReference type="Proteomes" id="UP000004892"/>
    </source>
</evidence>
<dbReference type="AlphaFoldDB" id="H1DIQ5"/>
<name>H1DIQ5_9BACT</name>
<keyword evidence="3" id="KW-0808">Transferase</keyword>
<dbReference type="PANTHER" id="PTHR43065">
    <property type="entry name" value="SENSOR HISTIDINE KINASE"/>
    <property type="match status" value="1"/>
</dbReference>
<dbReference type="GO" id="GO:0005524">
    <property type="term" value="F:ATP binding"/>
    <property type="evidence" value="ECO:0007669"/>
    <property type="project" value="UniProtKB-KW"/>
</dbReference>
<evidence type="ECO:0000259" key="10">
    <source>
        <dbReference type="PROSITE" id="PS50112"/>
    </source>
</evidence>
<organism evidence="11 12">
    <name type="scientific">Odoribacter laneus YIT 12061</name>
    <dbReference type="NCBI Taxonomy" id="742817"/>
    <lineage>
        <taxon>Bacteria</taxon>
        <taxon>Pseudomonadati</taxon>
        <taxon>Bacteroidota</taxon>
        <taxon>Bacteroidia</taxon>
        <taxon>Bacteroidales</taxon>
        <taxon>Odoribacteraceae</taxon>
        <taxon>Odoribacter</taxon>
    </lineage>
</organism>
<proteinExistence type="predicted"/>
<dbReference type="SMART" id="SM00387">
    <property type="entry name" value="HATPase_c"/>
    <property type="match status" value="1"/>
</dbReference>
<accession>H1DIQ5</accession>
<dbReference type="Pfam" id="PF02518">
    <property type="entry name" value="HATPase_c"/>
    <property type="match status" value="1"/>
</dbReference>
<comment type="caution">
    <text evidence="11">The sequence shown here is derived from an EMBL/GenBank/DDBJ whole genome shotgun (WGS) entry which is preliminary data.</text>
</comment>
<keyword evidence="6" id="KW-0067">ATP-binding</keyword>
<dbReference type="RefSeq" id="WP_009137431.1">
    <property type="nucleotide sequence ID" value="NZ_JH594596.1"/>
</dbReference>
<feature type="domain" description="PAS" evidence="10">
    <location>
        <begin position="109"/>
        <end position="146"/>
    </location>
</feature>
<dbReference type="eggNOG" id="COG5000">
    <property type="taxonomic scope" value="Bacteria"/>
</dbReference>
<evidence type="ECO:0000256" key="1">
    <source>
        <dbReference type="ARBA" id="ARBA00000085"/>
    </source>
</evidence>
<keyword evidence="8" id="KW-1133">Transmembrane helix</keyword>
<keyword evidence="12" id="KW-1185">Reference proteome</keyword>
<dbReference type="InterPro" id="IPR004358">
    <property type="entry name" value="Sig_transdc_His_kin-like_C"/>
</dbReference>
<feature type="domain" description="Histidine kinase" evidence="9">
    <location>
        <begin position="228"/>
        <end position="442"/>
    </location>
</feature>
<dbReference type="PROSITE" id="PS50112">
    <property type="entry name" value="PAS"/>
    <property type="match status" value="1"/>
</dbReference>
<dbReference type="GO" id="GO:0004673">
    <property type="term" value="F:protein histidine kinase activity"/>
    <property type="evidence" value="ECO:0007669"/>
    <property type="project" value="UniProtKB-EC"/>
</dbReference>
<comment type="catalytic activity">
    <reaction evidence="1">
        <text>ATP + protein L-histidine = ADP + protein N-phospho-L-histidine.</text>
        <dbReference type="EC" id="2.7.13.3"/>
    </reaction>
</comment>
<dbReference type="STRING" id="742817.HMPREF9449_02284"/>
<dbReference type="EMBL" id="ADMC01000025">
    <property type="protein sequence ID" value="EHP46667.1"/>
    <property type="molecule type" value="Genomic_DNA"/>
</dbReference>
<dbReference type="InterPro" id="IPR000014">
    <property type="entry name" value="PAS"/>
</dbReference>